<sequence>MKGLVTWISSALLLAVANYAMAQTTLGSLSANAQSLATLSLEWMDKDWDGSGFLKRETLDFPPGVHEVRQTAFYAVGLMLRNQGNDTARAVQAVNAILTQQYNVTGAVYDEGPTPTGTVEYSSYDPNWREFIGTTLILQLENWSGRYNATEIANIEAALQLAALGSYNRAATSIPPSYSNIAIMRAFMLDYVGRNYNNPTYVSYATSFAQQIYSLFSYNGDNTLYEYNSPTYTGVDFYGLSLWINYSQNRVLNNLGKQIINALWNDLAAFYHAGLKNIAGPYDRAYGIDMTQYIAIDAQWIWLAAGQQHAPLPDLNSTVWQTTVSGHPGDWGFAPLVAAVSPGASIPSNIVPLFQSFGSYCRELKRYIGPGNGTNPRVDTVWMSATQTIGGQKVNESTTRDPTQYYPAVVQWQIPGQVAIGHLTLTPTTGVITAVASEKRLSVSYPKPYGNGKDVFKFIVYANGAAVTQNKGVYTLPGQTFTISTAAGAPNITANANGSYNVVYTWPATNTAIPSLTLTLN</sequence>
<evidence type="ECO:0000313" key="3">
    <source>
        <dbReference type="Proteomes" id="UP000242875"/>
    </source>
</evidence>
<feature type="chain" id="PRO_5012582590" description="Alginate lyase domain-containing protein" evidence="1">
    <location>
        <begin position="23"/>
        <end position="521"/>
    </location>
</feature>
<dbReference type="PANTHER" id="PTHR40616:SF1">
    <property type="entry name" value="LINALOOL DEHYDRATASE_ISOMERASE DOMAIN-CONTAINING PROTEIN"/>
    <property type="match status" value="1"/>
</dbReference>
<protein>
    <recommendedName>
        <fullName evidence="4">Alginate lyase domain-containing protein</fullName>
    </recommendedName>
</protein>
<gene>
    <name evidence="2" type="ORF">BZG36_03857</name>
</gene>
<accession>A0A261XWI1</accession>
<proteinExistence type="predicted"/>
<reference evidence="2 3" key="1">
    <citation type="journal article" date="2017" name="Mycologia">
        <title>Bifiguratus adelaidae, gen. et sp. nov., a new member of Mucoromycotina in endophytic and soil-dwelling habitats.</title>
        <authorList>
            <person name="Torres-Cruz T.J."/>
            <person name="Billingsley Tobias T.L."/>
            <person name="Almatruk M."/>
            <person name="Hesse C."/>
            <person name="Kuske C.R."/>
            <person name="Desiro A."/>
            <person name="Benucci G.M."/>
            <person name="Bonito G."/>
            <person name="Stajich J.E."/>
            <person name="Dunlap C."/>
            <person name="Arnold A.E."/>
            <person name="Porras-Alfaro A."/>
        </authorList>
    </citation>
    <scope>NUCLEOTIDE SEQUENCE [LARGE SCALE GENOMIC DNA]</scope>
    <source>
        <strain evidence="2 3">AZ0501</strain>
    </source>
</reference>
<feature type="signal peptide" evidence="1">
    <location>
        <begin position="1"/>
        <end position="22"/>
    </location>
</feature>
<dbReference type="Proteomes" id="UP000242875">
    <property type="component" value="Unassembled WGS sequence"/>
</dbReference>
<dbReference type="AlphaFoldDB" id="A0A261XWI1"/>
<evidence type="ECO:0008006" key="4">
    <source>
        <dbReference type="Google" id="ProtNLM"/>
    </source>
</evidence>
<evidence type="ECO:0000313" key="2">
    <source>
        <dbReference type="EMBL" id="OZJ02710.1"/>
    </source>
</evidence>
<keyword evidence="1" id="KW-0732">Signal</keyword>
<evidence type="ECO:0000256" key="1">
    <source>
        <dbReference type="SAM" id="SignalP"/>
    </source>
</evidence>
<dbReference type="OrthoDB" id="2580323at2759"/>
<comment type="caution">
    <text evidence="2">The sequence shown here is derived from an EMBL/GenBank/DDBJ whole genome shotgun (WGS) entry which is preliminary data.</text>
</comment>
<organism evidence="2 3">
    <name type="scientific">Bifiguratus adelaidae</name>
    <dbReference type="NCBI Taxonomy" id="1938954"/>
    <lineage>
        <taxon>Eukaryota</taxon>
        <taxon>Fungi</taxon>
        <taxon>Fungi incertae sedis</taxon>
        <taxon>Mucoromycota</taxon>
        <taxon>Mucoromycotina</taxon>
        <taxon>Endogonomycetes</taxon>
        <taxon>Endogonales</taxon>
        <taxon>Endogonales incertae sedis</taxon>
        <taxon>Bifiguratus</taxon>
    </lineage>
</organism>
<keyword evidence="3" id="KW-1185">Reference proteome</keyword>
<name>A0A261XWI1_9FUNG</name>
<dbReference type="PANTHER" id="PTHR40616">
    <property type="entry name" value="LINALOOL DEHYDRATASE_ISOMERASE DOMAIN-CONTAINING PROTEIN"/>
    <property type="match status" value="1"/>
</dbReference>
<dbReference type="EMBL" id="MVBO01000131">
    <property type="protein sequence ID" value="OZJ02710.1"/>
    <property type="molecule type" value="Genomic_DNA"/>
</dbReference>